<dbReference type="Pfam" id="PF01166">
    <property type="entry name" value="TSC22"/>
    <property type="match status" value="1"/>
</dbReference>
<dbReference type="EMBL" id="VZTK01021279">
    <property type="protein sequence ID" value="NXX19496.1"/>
    <property type="molecule type" value="Genomic_DNA"/>
</dbReference>
<name>A0A7L4H1S9_PODST</name>
<keyword evidence="4" id="KW-1185">Reference proteome</keyword>
<dbReference type="GO" id="GO:0006357">
    <property type="term" value="P:regulation of transcription by RNA polymerase II"/>
    <property type="evidence" value="ECO:0007669"/>
    <property type="project" value="InterPro"/>
</dbReference>
<evidence type="ECO:0000256" key="2">
    <source>
        <dbReference type="SAM" id="MobiDB-lite"/>
    </source>
</evidence>
<feature type="compositionally biased region" description="Low complexity" evidence="2">
    <location>
        <begin position="36"/>
        <end position="45"/>
    </location>
</feature>
<dbReference type="InterPro" id="IPR000580">
    <property type="entry name" value="TSC22/Bun"/>
</dbReference>
<reference evidence="3 4" key="1">
    <citation type="submission" date="2020-02" db="EMBL/GenBank/DDBJ databases">
        <title>Bird 10,000 Genomes (B10K) Project - Family phase.</title>
        <authorList>
            <person name="Zhang G."/>
        </authorList>
    </citation>
    <scope>NUCLEOTIDE SEQUENCE [LARGE SCALE GENOMIC DNA]</scope>
    <source>
        <strain evidence="3">B10K-DU-001-40</strain>
        <tissue evidence="3">Muscle</tissue>
    </source>
</reference>
<dbReference type="PANTHER" id="PTHR46894">
    <property type="entry name" value="TSC22 DOMAIN FAMILY PROTEIN 2"/>
    <property type="match status" value="1"/>
</dbReference>
<evidence type="ECO:0000256" key="1">
    <source>
        <dbReference type="SAM" id="Coils"/>
    </source>
</evidence>
<evidence type="ECO:0000313" key="3">
    <source>
        <dbReference type="EMBL" id="NXX19496.1"/>
    </source>
</evidence>
<comment type="caution">
    <text evidence="3">The sequence shown here is derived from an EMBL/GenBank/DDBJ whole genome shotgun (WGS) entry which is preliminary data.</text>
</comment>
<sequence>MSRKRSGFAITSIRGGATSNGGGGGGGGRGRGAGDSTGSSSPGSSRFRVVRLPGSGEAFRRGRWICRDFYDREALPRGSGRVPLSLDCPRGPPPPPAAPHPHPRSLGAFAELVQQALPPGPPSPRPGGVATGLSARLGLAGEESEEEGVSHGGGHSVPVPPQDLVKGHLLQAVREEVEQLREQIQELRERRAGLERENGILRALATPQQLARLRPQGHAHPQGPP</sequence>
<feature type="region of interest" description="Disordered" evidence="2">
    <location>
        <begin position="76"/>
        <end position="162"/>
    </location>
</feature>
<gene>
    <name evidence="3" type="primary">Tsc22d4</name>
    <name evidence="3" type="ORF">PODSTR_R14912</name>
</gene>
<dbReference type="OrthoDB" id="8961796at2759"/>
<dbReference type="PANTHER" id="PTHR46894:SF2">
    <property type="entry name" value="TSC22 DOMAIN FAMILY MEMBER 4"/>
    <property type="match status" value="1"/>
</dbReference>
<dbReference type="Gene3D" id="1.20.5.490">
    <property type="entry name" value="Single helix bin"/>
    <property type="match status" value="1"/>
</dbReference>
<dbReference type="Proteomes" id="UP000584326">
    <property type="component" value="Unassembled WGS sequence"/>
</dbReference>
<dbReference type="SUPFAM" id="SSF58026">
    <property type="entry name" value="Delta-sleep-inducing peptide immunoreactive peptide"/>
    <property type="match status" value="1"/>
</dbReference>
<feature type="non-terminal residue" evidence="3">
    <location>
        <position position="1"/>
    </location>
</feature>
<feature type="compositionally biased region" description="Gly residues" evidence="2">
    <location>
        <begin position="18"/>
        <end position="35"/>
    </location>
</feature>
<proteinExistence type="predicted"/>
<evidence type="ECO:0000313" key="4">
    <source>
        <dbReference type="Proteomes" id="UP000584326"/>
    </source>
</evidence>
<organism evidence="3 4">
    <name type="scientific">Podargus strigoides</name>
    <name type="common">Tawny frogmouth</name>
    <name type="synonym">Caprimulgus strigoides</name>
    <dbReference type="NCBI Taxonomy" id="8905"/>
    <lineage>
        <taxon>Eukaryota</taxon>
        <taxon>Metazoa</taxon>
        <taxon>Chordata</taxon>
        <taxon>Craniata</taxon>
        <taxon>Vertebrata</taxon>
        <taxon>Euteleostomi</taxon>
        <taxon>Archelosauria</taxon>
        <taxon>Archosauria</taxon>
        <taxon>Dinosauria</taxon>
        <taxon>Saurischia</taxon>
        <taxon>Theropoda</taxon>
        <taxon>Coelurosauria</taxon>
        <taxon>Aves</taxon>
        <taxon>Neognathae</taxon>
        <taxon>Neoaves</taxon>
        <taxon>Strisores</taxon>
        <taxon>Caprimulgiformes</taxon>
        <taxon>Podargidae</taxon>
        <taxon>Podargus</taxon>
    </lineage>
</organism>
<dbReference type="AlphaFoldDB" id="A0A7L4H1S9"/>
<protein>
    <submittedName>
        <fullName evidence="3">T22D4 protein</fullName>
    </submittedName>
</protein>
<dbReference type="InterPro" id="IPR053049">
    <property type="entry name" value="TSC22_domain_protein_2"/>
</dbReference>
<feature type="region of interest" description="Disordered" evidence="2">
    <location>
        <begin position="1"/>
        <end position="50"/>
    </location>
</feature>
<feature type="non-terminal residue" evidence="3">
    <location>
        <position position="225"/>
    </location>
</feature>
<feature type="coiled-coil region" evidence="1">
    <location>
        <begin position="170"/>
        <end position="204"/>
    </location>
</feature>
<accession>A0A7L4H1S9</accession>
<keyword evidence="1" id="KW-0175">Coiled coil</keyword>
<feature type="compositionally biased region" description="Pro residues" evidence="2">
    <location>
        <begin position="90"/>
        <end position="100"/>
    </location>
</feature>